<comment type="caution">
    <text evidence="2">The sequence shown here is derived from an EMBL/GenBank/DDBJ whole genome shotgun (WGS) entry which is preliminary data.</text>
</comment>
<dbReference type="InterPro" id="IPR011333">
    <property type="entry name" value="SKP1/BTB/POZ_sf"/>
</dbReference>
<evidence type="ECO:0000313" key="2">
    <source>
        <dbReference type="EMBL" id="CAG8730707.1"/>
    </source>
</evidence>
<dbReference type="SUPFAM" id="SSF54695">
    <property type="entry name" value="POZ domain"/>
    <property type="match status" value="1"/>
</dbReference>
<dbReference type="PROSITE" id="PS50097">
    <property type="entry name" value="BTB"/>
    <property type="match status" value="1"/>
</dbReference>
<organism evidence="2 3">
    <name type="scientific">Funneliformis caledonium</name>
    <dbReference type="NCBI Taxonomy" id="1117310"/>
    <lineage>
        <taxon>Eukaryota</taxon>
        <taxon>Fungi</taxon>
        <taxon>Fungi incertae sedis</taxon>
        <taxon>Mucoromycota</taxon>
        <taxon>Glomeromycotina</taxon>
        <taxon>Glomeromycetes</taxon>
        <taxon>Glomerales</taxon>
        <taxon>Glomeraceae</taxon>
        <taxon>Funneliformis</taxon>
    </lineage>
</organism>
<dbReference type="EMBL" id="CAJVPQ010012214">
    <property type="protein sequence ID" value="CAG8730707.1"/>
    <property type="molecule type" value="Genomic_DNA"/>
</dbReference>
<dbReference type="PANTHER" id="PTHR46306:SF1">
    <property type="entry name" value="BTB_POZ DOMAIN-CONTAINING PROTEIN 9"/>
    <property type="match status" value="1"/>
</dbReference>
<feature type="non-terminal residue" evidence="2">
    <location>
        <position position="103"/>
    </location>
</feature>
<evidence type="ECO:0000259" key="1">
    <source>
        <dbReference type="PROSITE" id="PS50097"/>
    </source>
</evidence>
<evidence type="ECO:0000313" key="3">
    <source>
        <dbReference type="Proteomes" id="UP000789570"/>
    </source>
</evidence>
<reference evidence="2" key="1">
    <citation type="submission" date="2021-06" db="EMBL/GenBank/DDBJ databases">
        <authorList>
            <person name="Kallberg Y."/>
            <person name="Tangrot J."/>
            <person name="Rosling A."/>
        </authorList>
    </citation>
    <scope>NUCLEOTIDE SEQUENCE</scope>
    <source>
        <strain evidence="2">UK204</strain>
    </source>
</reference>
<dbReference type="PANTHER" id="PTHR46306">
    <property type="entry name" value="BTB/POZ DOMAIN-CONTAINING PROTEIN 9"/>
    <property type="match status" value="1"/>
</dbReference>
<accession>A0A9N9IDS7</accession>
<dbReference type="GO" id="GO:0005737">
    <property type="term" value="C:cytoplasm"/>
    <property type="evidence" value="ECO:0007669"/>
    <property type="project" value="TreeGrafter"/>
</dbReference>
<dbReference type="Proteomes" id="UP000789570">
    <property type="component" value="Unassembled WGS sequence"/>
</dbReference>
<dbReference type="InterPro" id="IPR052407">
    <property type="entry name" value="BTB_POZ_domain_cont_9"/>
</dbReference>
<keyword evidence="3" id="KW-1185">Reference proteome</keyword>
<dbReference type="CDD" id="cd18186">
    <property type="entry name" value="BTB_POZ_ZBTB_KLHL-like"/>
    <property type="match status" value="1"/>
</dbReference>
<dbReference type="OrthoDB" id="2398535at2759"/>
<proteinExistence type="predicted"/>
<feature type="domain" description="BTB" evidence="1">
    <location>
        <begin position="27"/>
        <end position="95"/>
    </location>
</feature>
<dbReference type="AlphaFoldDB" id="A0A9N9IDS7"/>
<gene>
    <name evidence="2" type="ORF">FCALED_LOCUS14967</name>
</gene>
<name>A0A9N9IDS7_9GLOM</name>
<dbReference type="Pfam" id="PF00651">
    <property type="entry name" value="BTB"/>
    <property type="match status" value="1"/>
</dbReference>
<dbReference type="InterPro" id="IPR000210">
    <property type="entry name" value="BTB/POZ_dom"/>
</dbReference>
<protein>
    <submittedName>
        <fullName evidence="2">5652_t:CDS:1</fullName>
    </submittedName>
</protein>
<dbReference type="Gene3D" id="3.30.710.10">
    <property type="entry name" value="Potassium Channel Kv1.1, Chain A"/>
    <property type="match status" value="1"/>
</dbReference>
<sequence length="103" mass="11764">MGQIESLERKISLGDDLRQLINDDRFFDITLKCSDKTNLPACKSILATRSDVFNSLIFTESRNHNDNELSFSNINSDAMKVVIEYLYTSDVEKQSLTINNIVE</sequence>